<dbReference type="Proteomes" id="UP000283383">
    <property type="component" value="Unassembled WGS sequence"/>
</dbReference>
<feature type="transmembrane region" description="Helical" evidence="1">
    <location>
        <begin position="6"/>
        <end position="30"/>
    </location>
</feature>
<organism evidence="2 3">
    <name type="scientific">Golovinomyces cichoracearum</name>
    <dbReference type="NCBI Taxonomy" id="62708"/>
    <lineage>
        <taxon>Eukaryota</taxon>
        <taxon>Fungi</taxon>
        <taxon>Dikarya</taxon>
        <taxon>Ascomycota</taxon>
        <taxon>Pezizomycotina</taxon>
        <taxon>Leotiomycetes</taxon>
        <taxon>Erysiphales</taxon>
        <taxon>Erysiphaceae</taxon>
        <taxon>Golovinomyces</taxon>
    </lineage>
</organism>
<evidence type="ECO:0000313" key="3">
    <source>
        <dbReference type="Proteomes" id="UP000283383"/>
    </source>
</evidence>
<comment type="caution">
    <text evidence="2">The sequence shown here is derived from an EMBL/GenBank/DDBJ whole genome shotgun (WGS) entry which is preliminary data.</text>
</comment>
<sequence length="113" mass="12688">MGDAFNLLHMVELMMGVIMTIFILGLIGVAKMARGNESNLIYSWNIGTCQSDVNSRVKYEKCKFHSHNHLEEQEHELGMNCETPIMHEAGLSCEGLGRCTCKSPMYNASDRFA</sequence>
<keyword evidence="1" id="KW-1133">Transmembrane helix</keyword>
<dbReference type="EMBL" id="MCBQ01018310">
    <property type="protein sequence ID" value="RKF58285.1"/>
    <property type="molecule type" value="Genomic_DNA"/>
</dbReference>
<name>A0A420HLH4_9PEZI</name>
<gene>
    <name evidence="2" type="ORF">GcM3_01480</name>
</gene>
<evidence type="ECO:0000256" key="1">
    <source>
        <dbReference type="SAM" id="Phobius"/>
    </source>
</evidence>
<proteinExistence type="predicted"/>
<reference evidence="2 3" key="1">
    <citation type="journal article" date="2018" name="BMC Genomics">
        <title>Comparative genome analyses reveal sequence features reflecting distinct modes of host-adaptation between dicot and monocot powdery mildew.</title>
        <authorList>
            <person name="Wu Y."/>
            <person name="Ma X."/>
            <person name="Pan Z."/>
            <person name="Kale S.D."/>
            <person name="Song Y."/>
            <person name="King H."/>
            <person name="Zhang Q."/>
            <person name="Presley C."/>
            <person name="Deng X."/>
            <person name="Wei C.I."/>
            <person name="Xiao S."/>
        </authorList>
    </citation>
    <scope>NUCLEOTIDE SEQUENCE [LARGE SCALE GENOMIC DNA]</scope>
    <source>
        <strain evidence="2">UMSG3</strain>
    </source>
</reference>
<keyword evidence="3" id="KW-1185">Reference proteome</keyword>
<accession>A0A420HLH4</accession>
<evidence type="ECO:0000313" key="2">
    <source>
        <dbReference type="EMBL" id="RKF58285.1"/>
    </source>
</evidence>
<dbReference type="AlphaFoldDB" id="A0A420HLH4"/>
<protein>
    <submittedName>
        <fullName evidence="2">Uncharacterized protein</fullName>
    </submittedName>
</protein>
<keyword evidence="1" id="KW-0812">Transmembrane</keyword>
<keyword evidence="1" id="KW-0472">Membrane</keyword>